<evidence type="ECO:0000256" key="3">
    <source>
        <dbReference type="ARBA" id="ARBA00023125"/>
    </source>
</evidence>
<evidence type="ECO:0000313" key="9">
    <source>
        <dbReference type="EMBL" id="ADP35854.1"/>
    </source>
</evidence>
<proteinExistence type="predicted"/>
<keyword evidence="2" id="KW-0805">Transcription regulation</keyword>
<dbReference type="InterPro" id="IPR036388">
    <property type="entry name" value="WH-like_DNA-bd_sf"/>
</dbReference>
<dbReference type="InterPro" id="IPR000792">
    <property type="entry name" value="Tscrpt_reg_LuxR_C"/>
</dbReference>
<dbReference type="AlphaFoldDB" id="A0A0H3EC51"/>
<dbReference type="InterPro" id="IPR058245">
    <property type="entry name" value="NreC/VraR/RcsB-like_REC"/>
</dbReference>
<dbReference type="PANTHER" id="PTHR43214">
    <property type="entry name" value="TWO-COMPONENT RESPONSE REGULATOR"/>
    <property type="match status" value="1"/>
</dbReference>
<evidence type="ECO:0000256" key="1">
    <source>
        <dbReference type="ARBA" id="ARBA00022553"/>
    </source>
</evidence>
<dbReference type="EMBL" id="CP001840">
    <property type="protein sequence ID" value="ADP35854.1"/>
    <property type="molecule type" value="Genomic_DNA"/>
</dbReference>
<dbReference type="Pfam" id="PF00072">
    <property type="entry name" value="Response_reg"/>
    <property type="match status" value="1"/>
</dbReference>
<dbReference type="EC" id="3.1.1.61" evidence="9"/>
<dbReference type="GO" id="GO:0006355">
    <property type="term" value="P:regulation of DNA-templated transcription"/>
    <property type="evidence" value="ECO:0007669"/>
    <property type="project" value="InterPro"/>
</dbReference>
<evidence type="ECO:0000313" key="10">
    <source>
        <dbReference type="Proteomes" id="UP000002312"/>
    </source>
</evidence>
<dbReference type="Proteomes" id="UP000002312">
    <property type="component" value="Chromosome"/>
</dbReference>
<dbReference type="Gene3D" id="1.10.10.10">
    <property type="entry name" value="Winged helix-like DNA-binding domain superfamily/Winged helix DNA-binding domain"/>
    <property type="match status" value="1"/>
</dbReference>
<feature type="domain" description="HTH luxR-type" evidence="7">
    <location>
        <begin position="164"/>
        <end position="230"/>
    </location>
</feature>
<reference evidence="9 10" key="1">
    <citation type="journal article" date="2010" name="Proc. Natl. Acad. Sci. U.S.A.">
        <title>Genome analysis of Bifidobacterium bifidum PRL2010 reveals metabolic pathways for host-derived glycan foraging.</title>
        <authorList>
            <person name="Turroni F."/>
            <person name="Bottacini F."/>
            <person name="Foroni E."/>
            <person name="Mulder I."/>
            <person name="Kim J.H."/>
            <person name="Zomer A."/>
            <person name="Sanchez B."/>
            <person name="Bidossi A."/>
            <person name="Ferrarini A."/>
            <person name="Giubellini V."/>
            <person name="Delledonne M."/>
            <person name="Henrissat B."/>
            <person name="Coutinho P."/>
            <person name="Oggioni M."/>
            <person name="Fitzgerald G.F."/>
            <person name="Mills D."/>
            <person name="Margolles A."/>
            <person name="Kelly D."/>
            <person name="van Sinderen D."/>
            <person name="Ventura M."/>
        </authorList>
    </citation>
    <scope>NUCLEOTIDE SEQUENCE [LARGE SCALE GENOMIC DNA]</scope>
    <source>
        <strain evidence="9 10">PRL2010</strain>
    </source>
</reference>
<dbReference type="InterPro" id="IPR011006">
    <property type="entry name" value="CheY-like_superfamily"/>
</dbReference>
<dbReference type="SMART" id="SM00421">
    <property type="entry name" value="HTH_LUXR"/>
    <property type="match status" value="1"/>
</dbReference>
<dbReference type="PROSITE" id="PS50043">
    <property type="entry name" value="HTH_LUXR_2"/>
    <property type="match status" value="1"/>
</dbReference>
<dbReference type="CDD" id="cd06170">
    <property type="entry name" value="LuxR_C_like"/>
    <property type="match status" value="1"/>
</dbReference>
<keyword evidence="1 5" id="KW-0597">Phosphoprotein</keyword>
<keyword evidence="4" id="KW-0804">Transcription</keyword>
<dbReference type="PRINTS" id="PR00038">
    <property type="entry name" value="HTHLUXR"/>
</dbReference>
<dbReference type="PROSITE" id="PS00622">
    <property type="entry name" value="HTH_LUXR_1"/>
    <property type="match status" value="1"/>
</dbReference>
<name>A0A0H3EC51_BIFBP</name>
<keyword evidence="9" id="KW-0378">Hydrolase</keyword>
<organism evidence="9 10">
    <name type="scientific">Bifidobacterium bifidum (strain PRL2010)</name>
    <dbReference type="NCBI Taxonomy" id="702459"/>
    <lineage>
        <taxon>Bacteria</taxon>
        <taxon>Bacillati</taxon>
        <taxon>Actinomycetota</taxon>
        <taxon>Actinomycetes</taxon>
        <taxon>Bifidobacteriales</taxon>
        <taxon>Bifidobacteriaceae</taxon>
        <taxon>Bifidobacterium</taxon>
    </lineage>
</organism>
<dbReference type="InterPro" id="IPR039420">
    <property type="entry name" value="WalR-like"/>
</dbReference>
<dbReference type="RefSeq" id="WP_013389790.1">
    <property type="nucleotide sequence ID" value="NC_014638.1"/>
</dbReference>
<evidence type="ECO:0000256" key="2">
    <source>
        <dbReference type="ARBA" id="ARBA00023015"/>
    </source>
</evidence>
<dbReference type="GO" id="GO:0003677">
    <property type="term" value="F:DNA binding"/>
    <property type="evidence" value="ECO:0007669"/>
    <property type="project" value="UniProtKB-KW"/>
</dbReference>
<dbReference type="SUPFAM" id="SSF46894">
    <property type="entry name" value="C-terminal effector domain of the bipartite response regulators"/>
    <property type="match status" value="1"/>
</dbReference>
<dbReference type="Gene3D" id="3.40.50.2300">
    <property type="match status" value="1"/>
</dbReference>
<feature type="region of interest" description="Disordered" evidence="6">
    <location>
        <begin position="141"/>
        <end position="165"/>
    </location>
</feature>
<dbReference type="GO" id="GO:0000160">
    <property type="term" value="P:phosphorelay signal transduction system"/>
    <property type="evidence" value="ECO:0007669"/>
    <property type="project" value="InterPro"/>
</dbReference>
<dbReference type="eggNOG" id="COG2197">
    <property type="taxonomic scope" value="Bacteria"/>
</dbReference>
<dbReference type="PATRIC" id="fig|702459.3.peg.801"/>
<dbReference type="SMART" id="SM00448">
    <property type="entry name" value="REC"/>
    <property type="match status" value="1"/>
</dbReference>
<dbReference type="PANTHER" id="PTHR43214:SF24">
    <property type="entry name" value="TRANSCRIPTIONAL REGULATORY PROTEIN NARL-RELATED"/>
    <property type="match status" value="1"/>
</dbReference>
<feature type="domain" description="Response regulatory" evidence="8">
    <location>
        <begin position="2"/>
        <end position="121"/>
    </location>
</feature>
<dbReference type="SUPFAM" id="SSF52172">
    <property type="entry name" value="CheY-like"/>
    <property type="match status" value="1"/>
</dbReference>
<dbReference type="OrthoDB" id="9808843at2"/>
<dbReference type="HOGENOM" id="CLU_000445_90_10_11"/>
<dbReference type="CDD" id="cd17535">
    <property type="entry name" value="REC_NarL-like"/>
    <property type="match status" value="1"/>
</dbReference>
<sequence length="230" mass="24637">MRIAIVDDDPIVCQSLETILTATGTADVLWSANDGGAAIRRHFESPENHPDILLIDIQMPGMNGLDAAREILTKDPAARILFLTTFSNQAYIEQAMRLGTKGYLIKQDVAAIAPALHAVMAGQVVLGADVIGKLTGPTAGAGYKGSDDASDTAGDGIPHGRRTSDGIDQLLNERERDIAALVAEGLDNRDIAARLYLSEGTVRNRISAMLDKLALTNRTQLAIAWLNTHR</sequence>
<evidence type="ECO:0000256" key="4">
    <source>
        <dbReference type="ARBA" id="ARBA00023163"/>
    </source>
</evidence>
<gene>
    <name evidence="9" type="ordered locus">BBPR_0771</name>
</gene>
<evidence type="ECO:0000256" key="6">
    <source>
        <dbReference type="SAM" id="MobiDB-lite"/>
    </source>
</evidence>
<evidence type="ECO:0000259" key="7">
    <source>
        <dbReference type="PROSITE" id="PS50043"/>
    </source>
</evidence>
<dbReference type="InterPro" id="IPR016032">
    <property type="entry name" value="Sig_transdc_resp-reg_C-effctor"/>
</dbReference>
<evidence type="ECO:0000259" key="8">
    <source>
        <dbReference type="PROSITE" id="PS50110"/>
    </source>
</evidence>
<dbReference type="KEGG" id="bbp:BBPR_0771"/>
<keyword evidence="3" id="KW-0238">DNA-binding</keyword>
<dbReference type="InterPro" id="IPR001789">
    <property type="entry name" value="Sig_transdc_resp-reg_receiver"/>
</dbReference>
<protein>
    <submittedName>
        <fullName evidence="9">Response regulatorof two-component system</fullName>
        <ecNumber evidence="9">3.1.1.61</ecNumber>
    </submittedName>
</protein>
<dbReference type="GO" id="GO:0008984">
    <property type="term" value="F:protein-glutamate methylesterase activity"/>
    <property type="evidence" value="ECO:0007669"/>
    <property type="project" value="UniProtKB-EC"/>
</dbReference>
<dbReference type="Pfam" id="PF00196">
    <property type="entry name" value="GerE"/>
    <property type="match status" value="1"/>
</dbReference>
<dbReference type="PROSITE" id="PS50110">
    <property type="entry name" value="RESPONSE_REGULATORY"/>
    <property type="match status" value="1"/>
</dbReference>
<accession>A0A0H3EC51</accession>
<feature type="modified residue" description="4-aspartylphosphate" evidence="5">
    <location>
        <position position="56"/>
    </location>
</feature>
<evidence type="ECO:0000256" key="5">
    <source>
        <dbReference type="PROSITE-ProRule" id="PRU00169"/>
    </source>
</evidence>